<evidence type="ECO:0000259" key="11">
    <source>
        <dbReference type="Pfam" id="PF07715"/>
    </source>
</evidence>
<feature type="domain" description="TonB-dependent receptor-like beta-barrel" evidence="10">
    <location>
        <begin position="392"/>
        <end position="920"/>
    </location>
</feature>
<evidence type="ECO:0000259" key="10">
    <source>
        <dbReference type="Pfam" id="PF00593"/>
    </source>
</evidence>
<proteinExistence type="inferred from homology"/>
<dbReference type="Proteomes" id="UP001258315">
    <property type="component" value="Unassembled WGS sequence"/>
</dbReference>
<evidence type="ECO:0000256" key="2">
    <source>
        <dbReference type="ARBA" id="ARBA00022448"/>
    </source>
</evidence>
<evidence type="ECO:0000256" key="3">
    <source>
        <dbReference type="ARBA" id="ARBA00022452"/>
    </source>
</evidence>
<dbReference type="Pfam" id="PF13715">
    <property type="entry name" value="CarbopepD_reg_2"/>
    <property type="match status" value="1"/>
</dbReference>
<dbReference type="Gene3D" id="2.170.130.10">
    <property type="entry name" value="TonB-dependent receptor, plug domain"/>
    <property type="match status" value="1"/>
</dbReference>
<dbReference type="InterPro" id="IPR008969">
    <property type="entry name" value="CarboxyPept-like_regulatory"/>
</dbReference>
<keyword evidence="4 8" id="KW-0812">Transmembrane</keyword>
<evidence type="ECO:0000256" key="1">
    <source>
        <dbReference type="ARBA" id="ARBA00004571"/>
    </source>
</evidence>
<dbReference type="InterPro" id="IPR037066">
    <property type="entry name" value="Plug_dom_sf"/>
</dbReference>
<accession>A0ABU3GRB8</accession>
<reference evidence="13" key="1">
    <citation type="submission" date="2023-07" db="EMBL/GenBank/DDBJ databases">
        <title>Functional and genomic diversity of the sorghum phyllosphere microbiome.</title>
        <authorList>
            <person name="Shade A."/>
        </authorList>
    </citation>
    <scope>NUCLEOTIDE SEQUENCE [LARGE SCALE GENOMIC DNA]</scope>
    <source>
        <strain evidence="13">SORGH_AS_0422</strain>
    </source>
</reference>
<dbReference type="Pfam" id="PF07715">
    <property type="entry name" value="Plug"/>
    <property type="match status" value="1"/>
</dbReference>
<comment type="caution">
    <text evidence="12">The sequence shown here is derived from an EMBL/GenBank/DDBJ whole genome shotgun (WGS) entry which is preliminary data.</text>
</comment>
<dbReference type="InterPro" id="IPR012910">
    <property type="entry name" value="Plug_dom"/>
</dbReference>
<evidence type="ECO:0000256" key="9">
    <source>
        <dbReference type="RuleBase" id="RU003357"/>
    </source>
</evidence>
<keyword evidence="13" id="KW-1185">Reference proteome</keyword>
<dbReference type="EMBL" id="JAVLVU010000001">
    <property type="protein sequence ID" value="MDT3402101.1"/>
    <property type="molecule type" value="Genomic_DNA"/>
</dbReference>
<evidence type="ECO:0000256" key="7">
    <source>
        <dbReference type="ARBA" id="ARBA00023237"/>
    </source>
</evidence>
<comment type="similarity">
    <text evidence="8 9">Belongs to the TonB-dependent receptor family.</text>
</comment>
<dbReference type="InterPro" id="IPR023996">
    <property type="entry name" value="TonB-dep_OMP_SusC/RagA"/>
</dbReference>
<keyword evidence="6 8" id="KW-0472">Membrane</keyword>
<gene>
    <name evidence="12" type="ORF">QE417_001173</name>
</gene>
<keyword evidence="2 8" id="KW-0813">Transport</keyword>
<sequence>MAQTNIKGKVLDNTGLPLPGVTVKVSQTNASTQTDVNGVYSVAAAQGNTLTFTYVGFTSQTITVGANPTIDVRLAPSANNLNDVVVIGYGTRAVKDVTGAISSIKADRLENENPTSVTDIIRGNIPGVSVALNTSAKGGGTGDLQVRGKASLSGNVQPLIVLDGVIYFGQLADINPNDIDRIDVLRDPSALAVYGAQSAGGVVAITTKKGRSGAPRITLNANLGIAQLAKNQKFYQGEGFLNWRADAARSANTNNPYYFYSNPNALPEGVSLAQFMGTSTGDPTTVWLTRLGLFNNEINNYKNGKVTDWSKLIFRNGIRQDYTASLSGASESVKYYISGNYTKNQNLINGGYFKDGRIRVNLEGKAAKFLTIGANSQFSSRDESALTTDSNPLGLGALDRHEADWGQIINSSPYGDVYNADGSLRRIATDDSGLNQRNPFLGMVYNDNSNIQNVLFSNLFARVDLPFGIKYNLNFSPQIESYRDFFFRPGRNPNEIAVNGLSGTAYRAMENRYRYNLDNILTWNKTFGQHNFDVTMLLNKEKYNTWYTRTNNSQFSPTDVLGYHNIGAGALPVESSDDRVYNASGLMGRLNYTFMGRYILTGTFRRDGFSVFGLNHPYGYYPSGAFAWVFSDEKFMKTDSFKWLNYGKLRVTYGTNGNRFPSGTADPSLALATLNLNKYPTQDAAGNVTNNTALYVSTLQNPQLKWERTTGTNIGLDFTVLNNRLSGSIDVYNRRTNDLLVRQELLWVQGYNNGNNIQVGGSGNNSRVSTNIGEVNNKGIEVSLDGKIIKSRDFNWSATGTFFLNRNKIKHLYGEYQTKDAAGNTITRENDDIGNGWFIGHDINAVWDYKILGVWQQSDAAEIAAINTRYNIGLRPGDFKLEDVNGDQRWDNNDKQFLGSTNPKFTWSLRNDINFLKNFDFSLMLISNIGQLRQYNQAVNNPGSVGFLRMNSYVQPYWTPDNPINDYARLSSGQSGTSVNVWRKASFVRIQNISLGYTIPQDVIKRFGIQSAKVFINATNPYVLTGWQFWDPQNDGPTPRFLAAGFNVNF</sequence>
<organism evidence="12 13">
    <name type="scientific">Mucilaginibacter terrae</name>
    <dbReference type="NCBI Taxonomy" id="1955052"/>
    <lineage>
        <taxon>Bacteria</taxon>
        <taxon>Pseudomonadati</taxon>
        <taxon>Bacteroidota</taxon>
        <taxon>Sphingobacteriia</taxon>
        <taxon>Sphingobacteriales</taxon>
        <taxon>Sphingobacteriaceae</taxon>
        <taxon>Mucilaginibacter</taxon>
    </lineage>
</organism>
<dbReference type="Gene3D" id="2.60.40.1120">
    <property type="entry name" value="Carboxypeptidase-like, regulatory domain"/>
    <property type="match status" value="1"/>
</dbReference>
<comment type="subcellular location">
    <subcellularLocation>
        <location evidence="1 8">Cell outer membrane</location>
        <topology evidence="1 8">Multi-pass membrane protein</topology>
    </subcellularLocation>
</comment>
<dbReference type="InterPro" id="IPR039426">
    <property type="entry name" value="TonB-dep_rcpt-like"/>
</dbReference>
<evidence type="ECO:0000256" key="5">
    <source>
        <dbReference type="ARBA" id="ARBA00023077"/>
    </source>
</evidence>
<name>A0ABU3GRB8_9SPHI</name>
<evidence type="ECO:0000256" key="4">
    <source>
        <dbReference type="ARBA" id="ARBA00022692"/>
    </source>
</evidence>
<dbReference type="NCBIfam" id="TIGR04056">
    <property type="entry name" value="OMP_RagA_SusC"/>
    <property type="match status" value="1"/>
</dbReference>
<keyword evidence="7 8" id="KW-0998">Cell outer membrane</keyword>
<dbReference type="Pfam" id="PF00593">
    <property type="entry name" value="TonB_dep_Rec_b-barrel"/>
    <property type="match status" value="1"/>
</dbReference>
<dbReference type="InterPro" id="IPR000531">
    <property type="entry name" value="Beta-barrel_TonB"/>
</dbReference>
<protein>
    <submittedName>
        <fullName evidence="12">TonB-linked SusC/RagA family outer membrane protein</fullName>
    </submittedName>
</protein>
<dbReference type="RefSeq" id="WP_311948258.1">
    <property type="nucleotide sequence ID" value="NZ_JAVLVU010000001.1"/>
</dbReference>
<evidence type="ECO:0000256" key="8">
    <source>
        <dbReference type="PROSITE-ProRule" id="PRU01360"/>
    </source>
</evidence>
<feature type="domain" description="TonB-dependent receptor plug" evidence="11">
    <location>
        <begin position="94"/>
        <end position="202"/>
    </location>
</feature>
<dbReference type="SUPFAM" id="SSF56935">
    <property type="entry name" value="Porins"/>
    <property type="match status" value="1"/>
</dbReference>
<keyword evidence="3 8" id="KW-1134">Transmembrane beta strand</keyword>
<evidence type="ECO:0000313" key="13">
    <source>
        <dbReference type="Proteomes" id="UP001258315"/>
    </source>
</evidence>
<evidence type="ECO:0000313" key="12">
    <source>
        <dbReference type="EMBL" id="MDT3402101.1"/>
    </source>
</evidence>
<keyword evidence="5 9" id="KW-0798">TonB box</keyword>
<dbReference type="SUPFAM" id="SSF49464">
    <property type="entry name" value="Carboxypeptidase regulatory domain-like"/>
    <property type="match status" value="1"/>
</dbReference>
<evidence type="ECO:0000256" key="6">
    <source>
        <dbReference type="ARBA" id="ARBA00023136"/>
    </source>
</evidence>
<dbReference type="PROSITE" id="PS52016">
    <property type="entry name" value="TONB_DEPENDENT_REC_3"/>
    <property type="match status" value="1"/>
</dbReference>
<dbReference type="Gene3D" id="2.40.170.20">
    <property type="entry name" value="TonB-dependent receptor, beta-barrel domain"/>
    <property type="match status" value="1"/>
</dbReference>
<dbReference type="InterPro" id="IPR036942">
    <property type="entry name" value="Beta-barrel_TonB_sf"/>
</dbReference>